<dbReference type="InterPro" id="IPR000210">
    <property type="entry name" value="BTB/POZ_dom"/>
</dbReference>
<reference evidence="2" key="1">
    <citation type="submission" date="2020-05" db="EMBL/GenBank/DDBJ databases">
        <title>Mycena genomes resolve the evolution of fungal bioluminescence.</title>
        <authorList>
            <person name="Tsai I.J."/>
        </authorList>
    </citation>
    <scope>NUCLEOTIDE SEQUENCE</scope>
    <source>
        <strain evidence="2">160909Yilan</strain>
    </source>
</reference>
<evidence type="ECO:0000259" key="1">
    <source>
        <dbReference type="Pfam" id="PF00651"/>
    </source>
</evidence>
<accession>A0A8H7DHY5</accession>
<protein>
    <recommendedName>
        <fullName evidence="1">BTB domain-containing protein</fullName>
    </recommendedName>
</protein>
<dbReference type="OrthoDB" id="3184970at2759"/>
<proteinExistence type="predicted"/>
<dbReference type="InterPro" id="IPR011333">
    <property type="entry name" value="SKP1/BTB/POZ_sf"/>
</dbReference>
<comment type="caution">
    <text evidence="2">The sequence shown here is derived from an EMBL/GenBank/DDBJ whole genome shotgun (WGS) entry which is preliminary data.</text>
</comment>
<evidence type="ECO:0000313" key="3">
    <source>
        <dbReference type="Proteomes" id="UP000623467"/>
    </source>
</evidence>
<sequence length="288" mass="32701">MYFYHHAGNTLQASFVNAPMEPLVNSRFDFADADVTFKSSDGVLFRVHRKNLEVCTEGFPPSEVSSEGEVVELTEASVTLEILFQFMYPHRHPALDTTPFEVLEPLAEAAEKYQVFPAMNICHIRMRDMVNEHPVEVAVYATKHDYPYLVSEVAPMMIAMDSVKIVEMLPQNLILPWVRYVKEWATVHQNHAITLPIGCTAVGHSPRRVGNSISYPSHCDTWPKLLVTILQRLGRGVHVLPSPDEVFNPSTPPLDMFQLQSCCMEELRTWRSQIEVAIGQIPKFCTFL</sequence>
<gene>
    <name evidence="2" type="ORF">MSAN_00497700</name>
</gene>
<dbReference type="AlphaFoldDB" id="A0A8H7DHY5"/>
<dbReference type="Gene3D" id="3.30.710.10">
    <property type="entry name" value="Potassium Channel Kv1.1, Chain A"/>
    <property type="match status" value="1"/>
</dbReference>
<dbReference type="Pfam" id="PF00651">
    <property type="entry name" value="BTB"/>
    <property type="match status" value="1"/>
</dbReference>
<name>A0A8H7DHY5_9AGAR</name>
<dbReference type="EMBL" id="JACAZH010000003">
    <property type="protein sequence ID" value="KAF7372913.1"/>
    <property type="molecule type" value="Genomic_DNA"/>
</dbReference>
<evidence type="ECO:0000313" key="2">
    <source>
        <dbReference type="EMBL" id="KAF7372913.1"/>
    </source>
</evidence>
<dbReference type="Proteomes" id="UP000623467">
    <property type="component" value="Unassembled WGS sequence"/>
</dbReference>
<feature type="domain" description="BTB" evidence="1">
    <location>
        <begin position="33"/>
        <end position="124"/>
    </location>
</feature>
<dbReference type="SUPFAM" id="SSF54695">
    <property type="entry name" value="POZ domain"/>
    <property type="match status" value="1"/>
</dbReference>
<keyword evidence="3" id="KW-1185">Reference proteome</keyword>
<organism evidence="2 3">
    <name type="scientific">Mycena sanguinolenta</name>
    <dbReference type="NCBI Taxonomy" id="230812"/>
    <lineage>
        <taxon>Eukaryota</taxon>
        <taxon>Fungi</taxon>
        <taxon>Dikarya</taxon>
        <taxon>Basidiomycota</taxon>
        <taxon>Agaricomycotina</taxon>
        <taxon>Agaricomycetes</taxon>
        <taxon>Agaricomycetidae</taxon>
        <taxon>Agaricales</taxon>
        <taxon>Marasmiineae</taxon>
        <taxon>Mycenaceae</taxon>
        <taxon>Mycena</taxon>
    </lineage>
</organism>